<dbReference type="Pfam" id="PF14111">
    <property type="entry name" value="DUF4283"/>
    <property type="match status" value="1"/>
</dbReference>
<organism evidence="2 3">
    <name type="scientific">Gossypium gossypioides</name>
    <name type="common">Mexican cotton</name>
    <name type="synonym">Selera gossypioides</name>
    <dbReference type="NCBI Taxonomy" id="34282"/>
    <lineage>
        <taxon>Eukaryota</taxon>
        <taxon>Viridiplantae</taxon>
        <taxon>Streptophyta</taxon>
        <taxon>Embryophyta</taxon>
        <taxon>Tracheophyta</taxon>
        <taxon>Spermatophyta</taxon>
        <taxon>Magnoliopsida</taxon>
        <taxon>eudicotyledons</taxon>
        <taxon>Gunneridae</taxon>
        <taxon>Pentapetalae</taxon>
        <taxon>rosids</taxon>
        <taxon>malvids</taxon>
        <taxon>Malvales</taxon>
        <taxon>Malvaceae</taxon>
        <taxon>Malvoideae</taxon>
        <taxon>Gossypium</taxon>
    </lineage>
</organism>
<evidence type="ECO:0000313" key="2">
    <source>
        <dbReference type="EMBL" id="MBA0755253.1"/>
    </source>
</evidence>
<name>A0A7J9D3D3_GOSGO</name>
<dbReference type="PANTHER" id="PTHR31286:SF153">
    <property type="entry name" value="DUF4283 DOMAIN PROTEIN"/>
    <property type="match status" value="1"/>
</dbReference>
<sequence length="120" mass="14291">MMTWTPAGDDDDDEKWIAELQIEDNEEEASNVHEDGDLDNHKYEFCLVGYFLIASVINFQAMRNTMANIWHPLRGVVISDLGEKRFLFRFYHELDIRRVENGAPWTFNSHLFVFHRLWKN</sequence>
<protein>
    <recommendedName>
        <fullName evidence="1">DUF4283 domain-containing protein</fullName>
    </recommendedName>
</protein>
<evidence type="ECO:0000259" key="1">
    <source>
        <dbReference type="Pfam" id="PF14111"/>
    </source>
</evidence>
<dbReference type="EMBL" id="JABEZY010268481">
    <property type="protein sequence ID" value="MBA0755253.1"/>
    <property type="molecule type" value="Genomic_DNA"/>
</dbReference>
<dbReference type="OrthoDB" id="985711at2759"/>
<comment type="caution">
    <text evidence="2">The sequence shown here is derived from an EMBL/GenBank/DDBJ whole genome shotgun (WGS) entry which is preliminary data.</text>
</comment>
<dbReference type="AlphaFoldDB" id="A0A7J9D3D3"/>
<keyword evidence="3" id="KW-1185">Reference proteome</keyword>
<dbReference type="InterPro" id="IPR025558">
    <property type="entry name" value="DUF4283"/>
</dbReference>
<accession>A0A7J9D3D3</accession>
<feature type="domain" description="DUF4283" evidence="1">
    <location>
        <begin position="42"/>
        <end position="116"/>
    </location>
</feature>
<proteinExistence type="predicted"/>
<evidence type="ECO:0000313" key="3">
    <source>
        <dbReference type="Proteomes" id="UP000593579"/>
    </source>
</evidence>
<dbReference type="InterPro" id="IPR040256">
    <property type="entry name" value="At4g02000-like"/>
</dbReference>
<dbReference type="PANTHER" id="PTHR31286">
    <property type="entry name" value="GLYCINE-RICH CELL WALL STRUCTURAL PROTEIN 1.8-LIKE"/>
    <property type="match status" value="1"/>
</dbReference>
<reference evidence="2 3" key="1">
    <citation type="journal article" date="2019" name="Genome Biol. Evol.">
        <title>Insights into the evolution of the New World diploid cottons (Gossypium, subgenus Houzingenia) based on genome sequencing.</title>
        <authorList>
            <person name="Grover C.E."/>
            <person name="Arick M.A. 2nd"/>
            <person name="Thrash A."/>
            <person name="Conover J.L."/>
            <person name="Sanders W.S."/>
            <person name="Peterson D.G."/>
            <person name="Frelichowski J.E."/>
            <person name="Scheffler J.A."/>
            <person name="Scheffler B.E."/>
            <person name="Wendel J.F."/>
        </authorList>
    </citation>
    <scope>NUCLEOTIDE SEQUENCE [LARGE SCALE GENOMIC DNA]</scope>
    <source>
        <strain evidence="2">5</strain>
        <tissue evidence="2">Leaf</tissue>
    </source>
</reference>
<gene>
    <name evidence="2" type="ORF">Gogos_005642</name>
</gene>
<dbReference type="Proteomes" id="UP000593579">
    <property type="component" value="Unassembled WGS sequence"/>
</dbReference>